<feature type="transmembrane region" description="Helical" evidence="1">
    <location>
        <begin position="72"/>
        <end position="95"/>
    </location>
</feature>
<keyword evidence="3" id="KW-1185">Reference proteome</keyword>
<feature type="transmembrane region" description="Helical" evidence="1">
    <location>
        <begin position="38"/>
        <end position="60"/>
    </location>
</feature>
<organism evidence="2 3">
    <name type="scientific">Speluncibacter jeojiensis</name>
    <dbReference type="NCBI Taxonomy" id="2710754"/>
    <lineage>
        <taxon>Bacteria</taxon>
        <taxon>Bacillati</taxon>
        <taxon>Actinomycetota</taxon>
        <taxon>Actinomycetes</taxon>
        <taxon>Mycobacteriales</taxon>
        <taxon>Speluncibacteraceae</taxon>
        <taxon>Speluncibacter</taxon>
    </lineage>
</organism>
<evidence type="ECO:0000313" key="2">
    <source>
        <dbReference type="EMBL" id="MDG3015880.1"/>
    </source>
</evidence>
<evidence type="ECO:0000313" key="3">
    <source>
        <dbReference type="Proteomes" id="UP001152755"/>
    </source>
</evidence>
<keyword evidence="1" id="KW-0812">Transmembrane</keyword>
<proteinExistence type="predicted"/>
<dbReference type="NCBIfam" id="NF037996">
    <property type="entry name" value="B-4DMT"/>
    <property type="match status" value="1"/>
</dbReference>
<dbReference type="EMBL" id="JANRHA010000010">
    <property type="protein sequence ID" value="MDG3015880.1"/>
    <property type="molecule type" value="Genomic_DNA"/>
</dbReference>
<evidence type="ECO:0000256" key="1">
    <source>
        <dbReference type="SAM" id="Phobius"/>
    </source>
</evidence>
<keyword evidence="1" id="KW-1133">Transmembrane helix</keyword>
<name>A0A9X4M2L8_9ACTN</name>
<accession>A0A9X4M2L8</accession>
<feature type="transmembrane region" description="Helical" evidence="1">
    <location>
        <begin position="115"/>
        <end position="136"/>
    </location>
</feature>
<sequence length="160" mass="17332">MNRWVLRAVGMSIVHIAARTVLGIVIVEAPLHGTTLKFVALAIVLLVALIWAGIDGIVDARRHEDPDDREDLIMVWIKAGVVTALISGVVCYIIDQAGVSGIGATSFFFEITSGAAGTALMIIAPAAVGLLVGRWLGRREHKSERDEELYEEREAHELHA</sequence>
<keyword evidence="1" id="KW-0472">Membrane</keyword>
<reference evidence="2" key="1">
    <citation type="submission" date="2022-08" db="EMBL/GenBank/DDBJ databases">
        <title>Genome analysis of Corynebacteriales strain.</title>
        <authorList>
            <person name="Lee S.D."/>
        </authorList>
    </citation>
    <scope>NUCLEOTIDE SEQUENCE</scope>
    <source>
        <strain evidence="2">D3-21</strain>
    </source>
</reference>
<gene>
    <name evidence="2" type="ORF">NVS88_15060</name>
</gene>
<comment type="caution">
    <text evidence="2">The sequence shown here is derived from an EMBL/GenBank/DDBJ whole genome shotgun (WGS) entry which is preliminary data.</text>
</comment>
<dbReference type="Proteomes" id="UP001152755">
    <property type="component" value="Unassembled WGS sequence"/>
</dbReference>
<dbReference type="RefSeq" id="WP_277833360.1">
    <property type="nucleotide sequence ID" value="NZ_JAAIVF010000004.1"/>
</dbReference>
<feature type="transmembrane region" description="Helical" evidence="1">
    <location>
        <begin position="12"/>
        <end position="32"/>
    </location>
</feature>
<dbReference type="InterPro" id="IPR047958">
    <property type="entry name" value="B-4DMT-like"/>
</dbReference>
<dbReference type="AlphaFoldDB" id="A0A9X4M2L8"/>
<protein>
    <submittedName>
        <fullName evidence="2">B-4DMT family transporter</fullName>
    </submittedName>
</protein>